<evidence type="ECO:0000313" key="3">
    <source>
        <dbReference type="Proteomes" id="UP000814003"/>
    </source>
</evidence>
<accession>A0ABS9FHX6</accession>
<sequence>MSYFRCPVFAAMTLASVTLAGCVTAPTWLNKGPAEIVTGKGLISCYTDANIIDGERMEGTICATPESGFFGGGEPEIYFGPWNRKFMKEPVSKTTAGVQREYEGKKVFLQCDSVLARDNKTEIGRACKVTINDQQLVSANVVFKF</sequence>
<keyword evidence="3" id="KW-1185">Reference proteome</keyword>
<name>A0ABS9FHX6_9PSED</name>
<evidence type="ECO:0000313" key="2">
    <source>
        <dbReference type="EMBL" id="MCF5111125.1"/>
    </source>
</evidence>
<protein>
    <recommendedName>
        <fullName evidence="4">DUF4156 domain-containing protein</fullName>
    </recommendedName>
</protein>
<organism evidence="2 3">
    <name type="scientific">Pseudomonas gessardii</name>
    <dbReference type="NCBI Taxonomy" id="78544"/>
    <lineage>
        <taxon>Bacteria</taxon>
        <taxon>Pseudomonadati</taxon>
        <taxon>Pseudomonadota</taxon>
        <taxon>Gammaproteobacteria</taxon>
        <taxon>Pseudomonadales</taxon>
        <taxon>Pseudomonadaceae</taxon>
        <taxon>Pseudomonas</taxon>
    </lineage>
</organism>
<evidence type="ECO:0008006" key="4">
    <source>
        <dbReference type="Google" id="ProtNLM"/>
    </source>
</evidence>
<keyword evidence="1" id="KW-0732">Signal</keyword>
<dbReference type="EMBL" id="WKED01000175">
    <property type="protein sequence ID" value="MCF5111125.1"/>
    <property type="molecule type" value="Genomic_DNA"/>
</dbReference>
<comment type="caution">
    <text evidence="2">The sequence shown here is derived from an EMBL/GenBank/DDBJ whole genome shotgun (WGS) entry which is preliminary data.</text>
</comment>
<evidence type="ECO:0000256" key="1">
    <source>
        <dbReference type="SAM" id="SignalP"/>
    </source>
</evidence>
<dbReference type="Proteomes" id="UP000814003">
    <property type="component" value="Unassembled WGS sequence"/>
</dbReference>
<proteinExistence type="predicted"/>
<reference evidence="2 3" key="1">
    <citation type="submission" date="2019-11" db="EMBL/GenBank/DDBJ databases">
        <title>Epiphytic Pseudomonas syringae from cherry orchards.</title>
        <authorList>
            <person name="Hulin M.T."/>
        </authorList>
    </citation>
    <scope>NUCLEOTIDE SEQUENCE [LARGE SCALE GENOMIC DNA]</scope>
    <source>
        <strain evidence="2 3">PA-6-5B</strain>
    </source>
</reference>
<feature type="signal peptide" evidence="1">
    <location>
        <begin position="1"/>
        <end position="20"/>
    </location>
</feature>
<dbReference type="PROSITE" id="PS51257">
    <property type="entry name" value="PROKAR_LIPOPROTEIN"/>
    <property type="match status" value="1"/>
</dbReference>
<gene>
    <name evidence="2" type="ORF">GIW56_30570</name>
</gene>
<dbReference type="RefSeq" id="WP_169864707.1">
    <property type="nucleotide sequence ID" value="NZ_WKED01000175.1"/>
</dbReference>
<feature type="chain" id="PRO_5045800332" description="DUF4156 domain-containing protein" evidence="1">
    <location>
        <begin position="21"/>
        <end position="145"/>
    </location>
</feature>